<dbReference type="PANTHER" id="PTHR45339">
    <property type="entry name" value="HYBRID SIGNAL TRANSDUCTION HISTIDINE KINASE J"/>
    <property type="match status" value="1"/>
</dbReference>
<evidence type="ECO:0000259" key="17">
    <source>
        <dbReference type="PROSITE" id="PS50109"/>
    </source>
</evidence>
<keyword evidence="11" id="KW-0902">Two-component regulatory system</keyword>
<reference evidence="22 23" key="1">
    <citation type="submission" date="2023-07" db="EMBL/GenBank/DDBJ databases">
        <title>Sorghum-associated microbial communities from plants grown in Nebraska, USA.</title>
        <authorList>
            <person name="Schachtman D."/>
        </authorList>
    </citation>
    <scope>NUCLEOTIDE SEQUENCE [LARGE SCALE GENOMIC DNA]</scope>
    <source>
        <strain evidence="22 23">CC222</strain>
    </source>
</reference>
<dbReference type="SUPFAM" id="SSF47384">
    <property type="entry name" value="Homodimeric domain of signal transducing histidine kinase"/>
    <property type="match status" value="1"/>
</dbReference>
<dbReference type="RefSeq" id="WP_307311746.1">
    <property type="nucleotide sequence ID" value="NZ_JAUSRE010000028.1"/>
</dbReference>
<evidence type="ECO:0000256" key="7">
    <source>
        <dbReference type="ARBA" id="ARBA00022741"/>
    </source>
</evidence>
<sequence length="1146" mass="122174">MSQNVLQEPRRRIGRRGARLAWLVGCAALLLGALALYFFWNNGTVQARVTGDFFILAAALMAGISCSRAARRGENARAWSLLAVAAFTWAAGQALWTLFGLTNNNTYPFPSIADVLFLAYSVPAAAALFSFKRPAGTTKVGWVRSSLDASVIAGSVLAISWYTALGPALNSDGDVLTVLVSVAYPVVDVVMTCLVLVLAMRRQPGERLPWLCFGSGLLALTITDSTYIRLTFDGVTGVTGSPLAVGWIGAFLLIALAPLVPYAQRPQPERKAFALALELLPYAPILVALVVVAGPHVQELSTFLLVVARTTVVLILIRQVLIVVQNITLTTGLEQEVAVRTAELEGLGAIVNSSTDAILSTTPEGLITSWNPGAERQYGYSAEEVIGRDGRILLPAGSADRIQEIFERLRDSGDAMNFESEHVRKDGTVIPVSATVSPIQKDGNLLGIAIIARDITLRRAVEDELRAARAAALEASRLKSEFLATMSHEIRTPMNGVVGLTALLLDTPLDETQKQYAQGVKGAGEALLALINDILDFSKLEAGKVELDLRPFDPRLLVEDVAALLAEPAQAKRLELIAYCEPGLPGRLIGDSGRIRQILLNLASNAVKFTAAGEVAIRVKTETGDARHGSAATIYFEVRDTGIGIEPTQHARLFESFSQADASTTRRYGGTGLGLAICNRLTEAMNGEIGMKSVPGQGSTFWFRIPLPVAPPSTDPLPTADILTKMRALVVDDNATNRLVLESQLRGWKLQPHAVPDAKTALVSARKAAERGEPFDLAVLDLCMPGTNGLELARAIKADPALASIELIMLTSTMQINGSAIADAGVREWLMKPVRSSEFYNRLIRLMSTSEQRPPTERLAGRTSSAMRELTGTGPSHQRPVRGRLLVVEDNEVNQLVARSTVGKFGYDVDVVANGADAVAAVETTEYDAVLMDCHMPVMDGFEATGIIRSRQDGNSRLPIIAMTAGALDGDRERCLAAGMDDYLAKPVDSADLETVLARWVPDKVGSYLPEQPLAVTGGHPSPTSGHARQGLDKSRLATLRDLGPSDGLGLLPAAAEAFRNDVPDRIASLHQAINDNDGPALAQAAHALRGAAANIGATTVAALCGELEAIGSAGNHGHAGQLISRLEAELAHVNIELDRALDGAP</sequence>
<dbReference type="Gene3D" id="3.30.565.10">
    <property type="entry name" value="Histidine kinase-like ATPase, C-terminal domain"/>
    <property type="match status" value="1"/>
</dbReference>
<dbReference type="Pfam" id="PF02518">
    <property type="entry name" value="HATPase_c"/>
    <property type="match status" value="1"/>
</dbReference>
<dbReference type="Gene3D" id="3.30.450.20">
    <property type="entry name" value="PAS domain"/>
    <property type="match status" value="1"/>
</dbReference>
<dbReference type="SMART" id="SM00388">
    <property type="entry name" value="HisKA"/>
    <property type="match status" value="1"/>
</dbReference>
<dbReference type="Pfam" id="PF00072">
    <property type="entry name" value="Response_reg"/>
    <property type="match status" value="2"/>
</dbReference>
<feature type="transmembrane region" description="Helical" evidence="16">
    <location>
        <begin position="210"/>
        <end position="230"/>
    </location>
</feature>
<name>A0ABT9RZG6_9MICC</name>
<keyword evidence="10 16" id="KW-1133">Transmembrane helix</keyword>
<dbReference type="InterPro" id="IPR003661">
    <property type="entry name" value="HisK_dim/P_dom"/>
</dbReference>
<evidence type="ECO:0000256" key="16">
    <source>
        <dbReference type="SAM" id="Phobius"/>
    </source>
</evidence>
<dbReference type="SUPFAM" id="SSF52172">
    <property type="entry name" value="CheY-like"/>
    <property type="match status" value="2"/>
</dbReference>
<dbReference type="Pfam" id="PF13426">
    <property type="entry name" value="PAS_9"/>
    <property type="match status" value="1"/>
</dbReference>
<feature type="domain" description="Histidine kinase" evidence="17">
    <location>
        <begin position="485"/>
        <end position="709"/>
    </location>
</feature>
<feature type="transmembrane region" description="Helical" evidence="16">
    <location>
        <begin position="78"/>
        <end position="99"/>
    </location>
</feature>
<evidence type="ECO:0000256" key="1">
    <source>
        <dbReference type="ARBA" id="ARBA00000085"/>
    </source>
</evidence>
<dbReference type="PROSITE" id="PS50113">
    <property type="entry name" value="PAC"/>
    <property type="match status" value="1"/>
</dbReference>
<dbReference type="SMART" id="SM00091">
    <property type="entry name" value="PAS"/>
    <property type="match status" value="1"/>
</dbReference>
<feature type="domain" description="PAC" evidence="20">
    <location>
        <begin position="416"/>
        <end position="467"/>
    </location>
</feature>
<dbReference type="PANTHER" id="PTHR45339:SF1">
    <property type="entry name" value="HYBRID SIGNAL TRANSDUCTION HISTIDINE KINASE J"/>
    <property type="match status" value="1"/>
</dbReference>
<dbReference type="EC" id="2.7.13.3" evidence="3"/>
<keyword evidence="8" id="KW-0418">Kinase</keyword>
<dbReference type="Pfam" id="PF00512">
    <property type="entry name" value="HisKA"/>
    <property type="match status" value="1"/>
</dbReference>
<dbReference type="Pfam" id="PF01627">
    <property type="entry name" value="Hpt"/>
    <property type="match status" value="1"/>
</dbReference>
<keyword evidence="23" id="KW-1185">Reference proteome</keyword>
<evidence type="ECO:0000256" key="10">
    <source>
        <dbReference type="ARBA" id="ARBA00022989"/>
    </source>
</evidence>
<keyword evidence="6 16" id="KW-0812">Transmembrane</keyword>
<keyword evidence="7" id="KW-0547">Nucleotide-binding</keyword>
<feature type="region of interest" description="Disordered" evidence="15">
    <location>
        <begin position="1012"/>
        <end position="1032"/>
    </location>
</feature>
<evidence type="ECO:0000259" key="21">
    <source>
        <dbReference type="PROSITE" id="PS50894"/>
    </source>
</evidence>
<evidence type="ECO:0000259" key="19">
    <source>
        <dbReference type="PROSITE" id="PS50112"/>
    </source>
</evidence>
<dbReference type="Gene3D" id="1.10.287.130">
    <property type="match status" value="1"/>
</dbReference>
<dbReference type="InterPro" id="IPR008207">
    <property type="entry name" value="Sig_transdc_His_kin_Hpt_dom"/>
</dbReference>
<dbReference type="InterPro" id="IPR036641">
    <property type="entry name" value="HPT_dom_sf"/>
</dbReference>
<dbReference type="PROSITE" id="PS50109">
    <property type="entry name" value="HIS_KIN"/>
    <property type="match status" value="1"/>
</dbReference>
<dbReference type="CDD" id="cd00130">
    <property type="entry name" value="PAS"/>
    <property type="match status" value="1"/>
</dbReference>
<dbReference type="SMART" id="SM00073">
    <property type="entry name" value="HPT"/>
    <property type="match status" value="1"/>
</dbReference>
<dbReference type="NCBIfam" id="TIGR00229">
    <property type="entry name" value="sensory_box"/>
    <property type="match status" value="1"/>
</dbReference>
<dbReference type="PRINTS" id="PR00344">
    <property type="entry name" value="BCTRLSENSOR"/>
</dbReference>
<dbReference type="SMART" id="SM00448">
    <property type="entry name" value="REC"/>
    <property type="match status" value="2"/>
</dbReference>
<comment type="caution">
    <text evidence="22">The sequence shown here is derived from an EMBL/GenBank/DDBJ whole genome shotgun (WGS) entry which is preliminary data.</text>
</comment>
<dbReference type="PROSITE" id="PS50894">
    <property type="entry name" value="HPT"/>
    <property type="match status" value="1"/>
</dbReference>
<feature type="transmembrane region" description="Helical" evidence="16">
    <location>
        <begin position="111"/>
        <end position="131"/>
    </location>
</feature>
<evidence type="ECO:0000259" key="20">
    <source>
        <dbReference type="PROSITE" id="PS50113"/>
    </source>
</evidence>
<evidence type="ECO:0000256" key="11">
    <source>
        <dbReference type="ARBA" id="ARBA00023012"/>
    </source>
</evidence>
<dbReference type="Gene3D" id="1.20.120.160">
    <property type="entry name" value="HPT domain"/>
    <property type="match status" value="1"/>
</dbReference>
<feature type="domain" description="PAS" evidence="19">
    <location>
        <begin position="343"/>
        <end position="413"/>
    </location>
</feature>
<dbReference type="SMART" id="SM00387">
    <property type="entry name" value="HATPase_c"/>
    <property type="match status" value="1"/>
</dbReference>
<accession>A0ABT9RZG6</accession>
<feature type="modified residue" description="4-aspartylphosphate" evidence="14">
    <location>
        <position position="933"/>
    </location>
</feature>
<evidence type="ECO:0000256" key="3">
    <source>
        <dbReference type="ARBA" id="ARBA00012438"/>
    </source>
</evidence>
<feature type="transmembrane region" description="Helical" evidence="16">
    <location>
        <begin position="175"/>
        <end position="198"/>
    </location>
</feature>
<dbReference type="CDD" id="cd00082">
    <property type="entry name" value="HisKA"/>
    <property type="match status" value="1"/>
</dbReference>
<dbReference type="CDD" id="cd17546">
    <property type="entry name" value="REC_hyHK_CKI1_RcsC-like"/>
    <property type="match status" value="2"/>
</dbReference>
<proteinExistence type="predicted"/>
<evidence type="ECO:0000256" key="6">
    <source>
        <dbReference type="ARBA" id="ARBA00022692"/>
    </source>
</evidence>
<feature type="transmembrane region" description="Helical" evidence="16">
    <location>
        <begin position="20"/>
        <end position="40"/>
    </location>
</feature>
<dbReference type="PROSITE" id="PS50110">
    <property type="entry name" value="RESPONSE_REGULATORY"/>
    <property type="match status" value="2"/>
</dbReference>
<organism evidence="22 23">
    <name type="scientific">Pseudarthrobacter enclensis</name>
    <dbReference type="NCBI Taxonomy" id="993070"/>
    <lineage>
        <taxon>Bacteria</taxon>
        <taxon>Bacillati</taxon>
        <taxon>Actinomycetota</taxon>
        <taxon>Actinomycetes</taxon>
        <taxon>Micrococcales</taxon>
        <taxon>Micrococcaceae</taxon>
        <taxon>Pseudarthrobacter</taxon>
    </lineage>
</organism>
<feature type="transmembrane region" description="Helical" evidence="16">
    <location>
        <begin position="272"/>
        <end position="294"/>
    </location>
</feature>
<feature type="domain" description="Response regulatory" evidence="18">
    <location>
        <begin position="727"/>
        <end position="847"/>
    </location>
</feature>
<dbReference type="InterPro" id="IPR036890">
    <property type="entry name" value="HATPase_C_sf"/>
</dbReference>
<keyword evidence="9" id="KW-0067">ATP-binding</keyword>
<keyword evidence="12 16" id="KW-0472">Membrane</keyword>
<keyword evidence="8" id="KW-0808">Transferase</keyword>
<dbReference type="Proteomes" id="UP001226577">
    <property type="component" value="Unassembled WGS sequence"/>
</dbReference>
<evidence type="ECO:0000256" key="9">
    <source>
        <dbReference type="ARBA" id="ARBA00022840"/>
    </source>
</evidence>
<feature type="transmembrane region" description="Helical" evidence="16">
    <location>
        <begin position="46"/>
        <end position="66"/>
    </location>
</feature>
<feature type="transmembrane region" description="Helical" evidence="16">
    <location>
        <begin position="143"/>
        <end position="163"/>
    </location>
</feature>
<dbReference type="EMBL" id="JAUSRE010000028">
    <property type="protein sequence ID" value="MDP9890457.1"/>
    <property type="molecule type" value="Genomic_DNA"/>
</dbReference>
<evidence type="ECO:0000256" key="12">
    <source>
        <dbReference type="ARBA" id="ARBA00023136"/>
    </source>
</evidence>
<dbReference type="SUPFAM" id="SSF55785">
    <property type="entry name" value="PYP-like sensor domain (PAS domain)"/>
    <property type="match status" value="1"/>
</dbReference>
<dbReference type="InterPro" id="IPR011006">
    <property type="entry name" value="CheY-like_superfamily"/>
</dbReference>
<dbReference type="InterPro" id="IPR005467">
    <property type="entry name" value="His_kinase_dom"/>
</dbReference>
<dbReference type="SUPFAM" id="SSF47226">
    <property type="entry name" value="Histidine-containing phosphotransfer domain, HPT domain"/>
    <property type="match status" value="1"/>
</dbReference>
<evidence type="ECO:0000259" key="18">
    <source>
        <dbReference type="PROSITE" id="PS50110"/>
    </source>
</evidence>
<evidence type="ECO:0000313" key="23">
    <source>
        <dbReference type="Proteomes" id="UP001226577"/>
    </source>
</evidence>
<feature type="domain" description="HPt" evidence="21">
    <location>
        <begin position="1048"/>
        <end position="1141"/>
    </location>
</feature>
<gene>
    <name evidence="22" type="ORF">J2X98_004071</name>
</gene>
<dbReference type="InterPro" id="IPR003594">
    <property type="entry name" value="HATPase_dom"/>
</dbReference>
<comment type="subcellular location">
    <subcellularLocation>
        <location evidence="2">Cell membrane</location>
        <topology evidence="2">Multi-pass membrane protein</topology>
    </subcellularLocation>
</comment>
<dbReference type="Gene3D" id="3.40.50.2300">
    <property type="match status" value="2"/>
</dbReference>
<feature type="domain" description="Response regulatory" evidence="18">
    <location>
        <begin position="884"/>
        <end position="1001"/>
    </location>
</feature>
<dbReference type="InterPro" id="IPR004358">
    <property type="entry name" value="Sig_transdc_His_kin-like_C"/>
</dbReference>
<evidence type="ECO:0000256" key="2">
    <source>
        <dbReference type="ARBA" id="ARBA00004651"/>
    </source>
</evidence>
<dbReference type="InterPro" id="IPR035965">
    <property type="entry name" value="PAS-like_dom_sf"/>
</dbReference>
<protein>
    <recommendedName>
        <fullName evidence="3">histidine kinase</fullName>
        <ecNumber evidence="3">2.7.13.3</ecNumber>
    </recommendedName>
</protein>
<comment type="catalytic activity">
    <reaction evidence="1">
        <text>ATP + protein L-histidine = ADP + protein N-phospho-L-histidine.</text>
        <dbReference type="EC" id="2.7.13.3"/>
    </reaction>
</comment>
<feature type="region of interest" description="Disordered" evidence="15">
    <location>
        <begin position="851"/>
        <end position="879"/>
    </location>
</feature>
<keyword evidence="4" id="KW-1003">Cell membrane</keyword>
<feature type="transmembrane region" description="Helical" evidence="16">
    <location>
        <begin position="242"/>
        <end position="260"/>
    </location>
</feature>
<evidence type="ECO:0000256" key="5">
    <source>
        <dbReference type="ARBA" id="ARBA00022553"/>
    </source>
</evidence>
<evidence type="ECO:0000256" key="13">
    <source>
        <dbReference type="PROSITE-ProRule" id="PRU00110"/>
    </source>
</evidence>
<dbReference type="InterPro" id="IPR001789">
    <property type="entry name" value="Sig_transdc_resp-reg_receiver"/>
</dbReference>
<evidence type="ECO:0000256" key="14">
    <source>
        <dbReference type="PROSITE-ProRule" id="PRU00169"/>
    </source>
</evidence>
<feature type="modified residue" description="Phosphohistidine" evidence="13">
    <location>
        <position position="1087"/>
    </location>
</feature>
<dbReference type="InterPro" id="IPR000014">
    <property type="entry name" value="PAS"/>
</dbReference>
<dbReference type="CDD" id="cd16922">
    <property type="entry name" value="HATPase_EvgS-ArcB-TorS-like"/>
    <property type="match status" value="1"/>
</dbReference>
<dbReference type="InterPro" id="IPR000700">
    <property type="entry name" value="PAS-assoc_C"/>
</dbReference>
<dbReference type="SUPFAM" id="SSF55874">
    <property type="entry name" value="ATPase domain of HSP90 chaperone/DNA topoisomerase II/histidine kinase"/>
    <property type="match status" value="1"/>
</dbReference>
<evidence type="ECO:0000256" key="15">
    <source>
        <dbReference type="SAM" id="MobiDB-lite"/>
    </source>
</evidence>
<keyword evidence="5 14" id="KW-0597">Phosphoprotein</keyword>
<feature type="modified residue" description="4-aspartylphosphate" evidence="14">
    <location>
        <position position="781"/>
    </location>
</feature>
<evidence type="ECO:0000313" key="22">
    <source>
        <dbReference type="EMBL" id="MDP9890457.1"/>
    </source>
</evidence>
<dbReference type="PROSITE" id="PS50112">
    <property type="entry name" value="PAS"/>
    <property type="match status" value="1"/>
</dbReference>
<evidence type="ECO:0000256" key="4">
    <source>
        <dbReference type="ARBA" id="ARBA00022475"/>
    </source>
</evidence>
<evidence type="ECO:0000256" key="8">
    <source>
        <dbReference type="ARBA" id="ARBA00022777"/>
    </source>
</evidence>
<dbReference type="InterPro" id="IPR036097">
    <property type="entry name" value="HisK_dim/P_sf"/>
</dbReference>